<feature type="compositionally biased region" description="Basic and acidic residues" evidence="1">
    <location>
        <begin position="1"/>
        <end position="21"/>
    </location>
</feature>
<feature type="non-terminal residue" evidence="2">
    <location>
        <position position="72"/>
    </location>
</feature>
<evidence type="ECO:0000313" key="2">
    <source>
        <dbReference type="EMBL" id="CAA9421229.1"/>
    </source>
</evidence>
<proteinExistence type="predicted"/>
<protein>
    <submittedName>
        <fullName evidence="2">Aspartyl-tRNA(Asn) amidotransferase subunit B @ Glutamyl-tRNA(Gln) amidotransferase subunit B</fullName>
        <ecNumber evidence="2">6.3.5.6</ecNumber>
        <ecNumber evidence="2">6.3.5.7</ecNumber>
    </submittedName>
</protein>
<name>A0A6J4PNK5_9BURK</name>
<dbReference type="GO" id="GO:0050567">
    <property type="term" value="F:glutaminyl-tRNA synthase (glutamine-hydrolyzing) activity"/>
    <property type="evidence" value="ECO:0007669"/>
    <property type="project" value="UniProtKB-EC"/>
</dbReference>
<gene>
    <name evidence="2" type="ORF">AVDCRST_MAG51-2010</name>
</gene>
<accession>A0A6J4PNK5</accession>
<feature type="compositionally biased region" description="Low complexity" evidence="1">
    <location>
        <begin position="31"/>
        <end position="45"/>
    </location>
</feature>
<keyword evidence="2" id="KW-0808">Transferase</keyword>
<reference evidence="2" key="1">
    <citation type="submission" date="2020-02" db="EMBL/GenBank/DDBJ databases">
        <authorList>
            <person name="Meier V. D."/>
        </authorList>
    </citation>
    <scope>NUCLEOTIDE SEQUENCE</scope>
    <source>
        <strain evidence="2">AVDCRST_MAG51</strain>
    </source>
</reference>
<feature type="region of interest" description="Disordered" evidence="1">
    <location>
        <begin position="1"/>
        <end position="72"/>
    </location>
</feature>
<evidence type="ECO:0000256" key="1">
    <source>
        <dbReference type="SAM" id="MobiDB-lite"/>
    </source>
</evidence>
<dbReference type="AlphaFoldDB" id="A0A6J4PNK5"/>
<dbReference type="GO" id="GO:0016740">
    <property type="term" value="F:transferase activity"/>
    <property type="evidence" value="ECO:0007669"/>
    <property type="project" value="UniProtKB-KW"/>
</dbReference>
<dbReference type="EMBL" id="CADCUX010000430">
    <property type="protein sequence ID" value="CAA9421229.1"/>
    <property type="molecule type" value="Genomic_DNA"/>
</dbReference>
<keyword evidence="2" id="KW-0436">Ligase</keyword>
<feature type="non-terminal residue" evidence="2">
    <location>
        <position position="1"/>
    </location>
</feature>
<organism evidence="2">
    <name type="scientific">uncultured Ramlibacter sp</name>
    <dbReference type="NCBI Taxonomy" id="260755"/>
    <lineage>
        <taxon>Bacteria</taxon>
        <taxon>Pseudomonadati</taxon>
        <taxon>Pseudomonadota</taxon>
        <taxon>Betaproteobacteria</taxon>
        <taxon>Burkholderiales</taxon>
        <taxon>Comamonadaceae</taxon>
        <taxon>Ramlibacter</taxon>
        <taxon>environmental samples</taxon>
    </lineage>
</organism>
<dbReference type="GO" id="GO:0050566">
    <property type="term" value="F:asparaginyl-tRNA synthase (glutamine-hydrolyzing) activity"/>
    <property type="evidence" value="ECO:0007669"/>
    <property type="project" value="UniProtKB-EC"/>
</dbReference>
<dbReference type="EC" id="6.3.5.7" evidence="2"/>
<sequence>DRGQGPEADERQRRAREDPRGHHCRQRGQRRPVQGRQGQGVQRAGRPGDEGDQGQGQSAAGERPPAQEAGRV</sequence>
<dbReference type="EC" id="6.3.5.6" evidence="2"/>